<evidence type="ECO:0008006" key="4">
    <source>
        <dbReference type="Google" id="ProtNLM"/>
    </source>
</evidence>
<keyword evidence="1" id="KW-1133">Transmembrane helix</keyword>
<protein>
    <recommendedName>
        <fullName evidence="4">MotA/TolQ/ExbB proton channel domain-containing protein</fullName>
    </recommendedName>
</protein>
<reference evidence="2 3" key="1">
    <citation type="journal article" date="2021" name="Int. J. Syst. Evol. Microbiol.">
        <title>Steroidobacter gossypii sp. nov., isolated from soil of cotton cropping field.</title>
        <authorList>
            <person name="Huang R."/>
            <person name="Yang S."/>
            <person name="Zhen C."/>
            <person name="Liu W."/>
        </authorList>
    </citation>
    <scope>NUCLEOTIDE SEQUENCE [LARGE SCALE GENOMIC DNA]</scope>
    <source>
        <strain evidence="2 3">S1-65</strain>
    </source>
</reference>
<name>A0ABS1WZT1_9GAMM</name>
<sequence length="213" mass="22383">MSAAGQTRRIGLVLLLVIAGAGAWVGAVSPAIALKDFTGADVLRLLGAYAILALVLERTLEVLISAWRGEVKQKLFSEAQNAKLALRARPGNLAIEHVMVSSMDALQAYQNQTRAIALRAGVVGGLLIAAVGLRTLETFVTAPMSVPALWLFKALDLLFTAGMIGGGSEAVHKLMSTVTTYFEAVTGKLKDQNTSSHQGITVLTPPPLTPGKP</sequence>
<comment type="caution">
    <text evidence="2">The sequence shown here is derived from an EMBL/GenBank/DDBJ whole genome shotgun (WGS) entry which is preliminary data.</text>
</comment>
<evidence type="ECO:0000313" key="3">
    <source>
        <dbReference type="Proteomes" id="UP000661077"/>
    </source>
</evidence>
<keyword evidence="1" id="KW-0472">Membrane</keyword>
<feature type="transmembrane region" description="Helical" evidence="1">
    <location>
        <begin position="46"/>
        <end position="67"/>
    </location>
</feature>
<evidence type="ECO:0000256" key="1">
    <source>
        <dbReference type="SAM" id="Phobius"/>
    </source>
</evidence>
<keyword evidence="3" id="KW-1185">Reference proteome</keyword>
<gene>
    <name evidence="2" type="ORF">JM946_17310</name>
</gene>
<dbReference type="EMBL" id="JAEVLS010000003">
    <property type="protein sequence ID" value="MBM0106490.1"/>
    <property type="molecule type" value="Genomic_DNA"/>
</dbReference>
<dbReference type="RefSeq" id="WP_203168588.1">
    <property type="nucleotide sequence ID" value="NZ_JAEVLS010000003.1"/>
</dbReference>
<feature type="transmembrane region" description="Helical" evidence="1">
    <location>
        <begin position="116"/>
        <end position="136"/>
    </location>
</feature>
<feature type="transmembrane region" description="Helical" evidence="1">
    <location>
        <begin position="12"/>
        <end position="34"/>
    </location>
</feature>
<feature type="transmembrane region" description="Helical" evidence="1">
    <location>
        <begin position="148"/>
        <end position="166"/>
    </location>
</feature>
<evidence type="ECO:0000313" key="2">
    <source>
        <dbReference type="EMBL" id="MBM0106490.1"/>
    </source>
</evidence>
<accession>A0ABS1WZT1</accession>
<keyword evidence="1" id="KW-0812">Transmembrane</keyword>
<proteinExistence type="predicted"/>
<dbReference type="Proteomes" id="UP000661077">
    <property type="component" value="Unassembled WGS sequence"/>
</dbReference>
<organism evidence="2 3">
    <name type="scientific">Steroidobacter gossypii</name>
    <dbReference type="NCBI Taxonomy" id="2805490"/>
    <lineage>
        <taxon>Bacteria</taxon>
        <taxon>Pseudomonadati</taxon>
        <taxon>Pseudomonadota</taxon>
        <taxon>Gammaproteobacteria</taxon>
        <taxon>Steroidobacterales</taxon>
        <taxon>Steroidobacteraceae</taxon>
        <taxon>Steroidobacter</taxon>
    </lineage>
</organism>